<dbReference type="CDD" id="cd05013">
    <property type="entry name" value="SIS_RpiR"/>
    <property type="match status" value="1"/>
</dbReference>
<keyword evidence="7" id="KW-1185">Reference proteome</keyword>
<dbReference type="Proteomes" id="UP000596929">
    <property type="component" value="Unassembled WGS sequence"/>
</dbReference>
<dbReference type="EMBL" id="JACOOO010000004">
    <property type="protein sequence ID" value="MBC5628160.1"/>
    <property type="molecule type" value="Genomic_DNA"/>
</dbReference>
<dbReference type="InterPro" id="IPR035472">
    <property type="entry name" value="RpiR-like_SIS"/>
</dbReference>
<dbReference type="Pfam" id="PF01418">
    <property type="entry name" value="HTH_6"/>
    <property type="match status" value="1"/>
</dbReference>
<name>A0ABR7DAI9_9CLOT</name>
<dbReference type="InterPro" id="IPR001347">
    <property type="entry name" value="SIS_dom"/>
</dbReference>
<keyword evidence="1" id="KW-0805">Transcription regulation</keyword>
<dbReference type="Gene3D" id="1.10.10.10">
    <property type="entry name" value="Winged helix-like DNA-binding domain superfamily/Winged helix DNA-binding domain"/>
    <property type="match status" value="1"/>
</dbReference>
<dbReference type="InterPro" id="IPR000281">
    <property type="entry name" value="HTH_RpiR"/>
</dbReference>
<evidence type="ECO:0000256" key="1">
    <source>
        <dbReference type="ARBA" id="ARBA00023015"/>
    </source>
</evidence>
<feature type="domain" description="SIS" evidence="5">
    <location>
        <begin position="115"/>
        <end position="255"/>
    </location>
</feature>
<accession>A0ABR7DAI9</accession>
<dbReference type="InterPro" id="IPR009057">
    <property type="entry name" value="Homeodomain-like_sf"/>
</dbReference>
<dbReference type="Pfam" id="PF01380">
    <property type="entry name" value="SIS"/>
    <property type="match status" value="1"/>
</dbReference>
<dbReference type="SUPFAM" id="SSF53697">
    <property type="entry name" value="SIS domain"/>
    <property type="match status" value="1"/>
</dbReference>
<evidence type="ECO:0000313" key="6">
    <source>
        <dbReference type="EMBL" id="MBC5628160.1"/>
    </source>
</evidence>
<dbReference type="InterPro" id="IPR047640">
    <property type="entry name" value="RpiR-like"/>
</dbReference>
<protein>
    <submittedName>
        <fullName evidence="6">MurR/RpiR family transcriptional regulator</fullName>
    </submittedName>
</protein>
<organism evidence="6 7">
    <name type="scientific">Clostridium hominis</name>
    <dbReference type="NCBI Taxonomy" id="2763036"/>
    <lineage>
        <taxon>Bacteria</taxon>
        <taxon>Bacillati</taxon>
        <taxon>Bacillota</taxon>
        <taxon>Clostridia</taxon>
        <taxon>Eubacteriales</taxon>
        <taxon>Clostridiaceae</taxon>
        <taxon>Clostridium</taxon>
    </lineage>
</organism>
<evidence type="ECO:0000313" key="7">
    <source>
        <dbReference type="Proteomes" id="UP000596929"/>
    </source>
</evidence>
<dbReference type="PANTHER" id="PTHR30514:SF1">
    <property type="entry name" value="HTH-TYPE TRANSCRIPTIONAL REGULATOR HEXR-RELATED"/>
    <property type="match status" value="1"/>
</dbReference>
<keyword evidence="3" id="KW-0804">Transcription</keyword>
<dbReference type="PROSITE" id="PS51071">
    <property type="entry name" value="HTH_RPIR"/>
    <property type="match status" value="1"/>
</dbReference>
<evidence type="ECO:0000256" key="3">
    <source>
        <dbReference type="ARBA" id="ARBA00023163"/>
    </source>
</evidence>
<feature type="domain" description="HTH rpiR-type" evidence="4">
    <location>
        <begin position="4"/>
        <end position="80"/>
    </location>
</feature>
<proteinExistence type="predicted"/>
<gene>
    <name evidence="6" type="ORF">H8S20_04545</name>
</gene>
<dbReference type="RefSeq" id="WP_186859404.1">
    <property type="nucleotide sequence ID" value="NZ_JACOOO010000004.1"/>
</dbReference>
<dbReference type="SUPFAM" id="SSF46689">
    <property type="entry name" value="Homeodomain-like"/>
    <property type="match status" value="1"/>
</dbReference>
<evidence type="ECO:0000259" key="5">
    <source>
        <dbReference type="PROSITE" id="PS51464"/>
    </source>
</evidence>
<dbReference type="Gene3D" id="3.40.50.10490">
    <property type="entry name" value="Glucose-6-phosphate isomerase like protein, domain 1"/>
    <property type="match status" value="1"/>
</dbReference>
<dbReference type="InterPro" id="IPR036388">
    <property type="entry name" value="WH-like_DNA-bd_sf"/>
</dbReference>
<dbReference type="PANTHER" id="PTHR30514">
    <property type="entry name" value="GLUCOKINASE"/>
    <property type="match status" value="1"/>
</dbReference>
<evidence type="ECO:0000256" key="2">
    <source>
        <dbReference type="ARBA" id="ARBA00023125"/>
    </source>
</evidence>
<dbReference type="PROSITE" id="PS51464">
    <property type="entry name" value="SIS"/>
    <property type="match status" value="1"/>
</dbReference>
<sequence>MSNISVLTNVKSLFSVLTKKEKIVGQYLLDNFMEVSYMNINELSNKLSIGETTILRFCKKIGFSGYHEFRNKLASEIKGEKKSLKEGCISNTYNQIVEMMDDTLNLSDYKEINRAASMIKNSDTVFLFGIGFSGLSAVGAQIRLNSMGHKAFSNPDNYIQILTANLASNKDIVVGFSISGETKATIDILKLAKKNGSKTICITNNRMSSITKVSDVVVITAGKAIGKEGSTLITEMSQLFVLEQIFNRLREIDKDRITGMNIKVHKSINEGQC</sequence>
<evidence type="ECO:0000259" key="4">
    <source>
        <dbReference type="PROSITE" id="PS51071"/>
    </source>
</evidence>
<comment type="caution">
    <text evidence="6">The sequence shown here is derived from an EMBL/GenBank/DDBJ whole genome shotgun (WGS) entry which is preliminary data.</text>
</comment>
<keyword evidence="2" id="KW-0238">DNA-binding</keyword>
<dbReference type="InterPro" id="IPR046348">
    <property type="entry name" value="SIS_dom_sf"/>
</dbReference>
<reference evidence="6 7" key="1">
    <citation type="submission" date="2020-08" db="EMBL/GenBank/DDBJ databases">
        <title>Genome public.</title>
        <authorList>
            <person name="Liu C."/>
            <person name="Sun Q."/>
        </authorList>
    </citation>
    <scope>NUCLEOTIDE SEQUENCE [LARGE SCALE GENOMIC DNA]</scope>
    <source>
        <strain evidence="6 7">NSJ-6</strain>
    </source>
</reference>